<feature type="transmembrane region" description="Helical" evidence="1">
    <location>
        <begin position="86"/>
        <end position="108"/>
    </location>
</feature>
<keyword evidence="3" id="KW-1185">Reference proteome</keyword>
<feature type="transmembrane region" description="Helical" evidence="1">
    <location>
        <begin position="49"/>
        <end position="74"/>
    </location>
</feature>
<keyword evidence="1" id="KW-0812">Transmembrane</keyword>
<feature type="transmembrane region" description="Helical" evidence="1">
    <location>
        <begin position="7"/>
        <end position="29"/>
    </location>
</feature>
<name>A0ABS8EK01_9FLAO</name>
<reference evidence="2" key="1">
    <citation type="submission" date="2021-03" db="EMBL/GenBank/DDBJ databases">
        <authorList>
            <person name="Ping X."/>
        </authorList>
    </citation>
    <scope>NUCLEOTIDE SEQUENCE</scope>
    <source>
        <strain evidence="2">E313</strain>
    </source>
</reference>
<keyword evidence="1" id="KW-1133">Transmembrane helix</keyword>
<dbReference type="Proteomes" id="UP000778797">
    <property type="component" value="Unassembled WGS sequence"/>
</dbReference>
<evidence type="ECO:0000313" key="3">
    <source>
        <dbReference type="Proteomes" id="UP000778797"/>
    </source>
</evidence>
<dbReference type="Pfam" id="PF14329">
    <property type="entry name" value="DUF4386"/>
    <property type="match status" value="1"/>
</dbReference>
<keyword evidence="1" id="KW-0472">Membrane</keyword>
<dbReference type="RefSeq" id="WP_227475987.1">
    <property type="nucleotide sequence ID" value="NZ_JAFMPT010000003.1"/>
</dbReference>
<organism evidence="2 3">
    <name type="scientific">Winogradskyella immobilis</name>
    <dbReference type="NCBI Taxonomy" id="2816852"/>
    <lineage>
        <taxon>Bacteria</taxon>
        <taxon>Pseudomonadati</taxon>
        <taxon>Bacteroidota</taxon>
        <taxon>Flavobacteriia</taxon>
        <taxon>Flavobacteriales</taxon>
        <taxon>Flavobacteriaceae</taxon>
        <taxon>Winogradskyella</taxon>
    </lineage>
</organism>
<feature type="transmembrane region" description="Helical" evidence="1">
    <location>
        <begin position="186"/>
        <end position="205"/>
    </location>
</feature>
<proteinExistence type="predicted"/>
<evidence type="ECO:0000256" key="1">
    <source>
        <dbReference type="SAM" id="Phobius"/>
    </source>
</evidence>
<comment type="caution">
    <text evidence="2">The sequence shown here is derived from an EMBL/GenBank/DDBJ whole genome shotgun (WGS) entry which is preliminary data.</text>
</comment>
<evidence type="ECO:0000313" key="2">
    <source>
        <dbReference type="EMBL" id="MCC1483534.1"/>
    </source>
</evidence>
<dbReference type="EMBL" id="JAFMPT010000003">
    <property type="protein sequence ID" value="MCC1483534.1"/>
    <property type="molecule type" value="Genomic_DNA"/>
</dbReference>
<accession>A0ABS8EK01</accession>
<protein>
    <submittedName>
        <fullName evidence="2">DUF4386 domain-containing protein</fullName>
    </submittedName>
</protein>
<sequence>MNSYKTSAIAVGMLFIITTLTFMIGDGILQELFSHSNLLPVISDNSSKVVLAVLLQLICGLGVVGIAVIMYPIFKLYNERIAILYVGNRIMECIIIAISGISLLSLLSLSRDHLVISEDAALPFLREYHATFLMLSLVLGFGAFAFYYLLFKSKLVPRLISVWGIIAVILMVIGLVLDMLGYSPQLLLYIPMGLNELFLGFWLIFKGFNTSAFKTKLA</sequence>
<gene>
    <name evidence="2" type="ORF">J1C55_02930</name>
</gene>
<reference evidence="2" key="2">
    <citation type="submission" date="2021-10" db="EMBL/GenBank/DDBJ databases">
        <title>Genome of Winogradskyella sp. E313.</title>
        <authorList>
            <person name="Zhou Y."/>
        </authorList>
    </citation>
    <scope>NUCLEOTIDE SEQUENCE</scope>
    <source>
        <strain evidence="2">E313</strain>
    </source>
</reference>
<dbReference type="InterPro" id="IPR025495">
    <property type="entry name" value="DUF4386"/>
</dbReference>
<feature type="transmembrane region" description="Helical" evidence="1">
    <location>
        <begin position="128"/>
        <end position="150"/>
    </location>
</feature>
<feature type="transmembrane region" description="Helical" evidence="1">
    <location>
        <begin position="162"/>
        <end position="180"/>
    </location>
</feature>